<dbReference type="AlphaFoldDB" id="A0A016TR42"/>
<gene>
    <name evidence="2" type="primary">Acey_s0083.g1653</name>
    <name evidence="2" type="ORF">Y032_0083g1653</name>
</gene>
<dbReference type="PROSITE" id="PS50003">
    <property type="entry name" value="PH_DOMAIN"/>
    <property type="match status" value="1"/>
</dbReference>
<dbReference type="SUPFAM" id="SSF50729">
    <property type="entry name" value="PH domain-like"/>
    <property type="match status" value="1"/>
</dbReference>
<evidence type="ECO:0000313" key="3">
    <source>
        <dbReference type="Proteomes" id="UP000024635"/>
    </source>
</evidence>
<comment type="caution">
    <text evidence="2">The sequence shown here is derived from an EMBL/GenBank/DDBJ whole genome shotgun (WGS) entry which is preliminary data.</text>
</comment>
<name>A0A016TR42_9BILA</name>
<dbReference type="EMBL" id="JARK01001419">
    <property type="protein sequence ID" value="EYC05216.1"/>
    <property type="molecule type" value="Genomic_DNA"/>
</dbReference>
<proteinExistence type="predicted"/>
<feature type="domain" description="PH" evidence="1">
    <location>
        <begin position="38"/>
        <end position="135"/>
    </location>
</feature>
<dbReference type="SMART" id="SM00233">
    <property type="entry name" value="PH"/>
    <property type="match status" value="1"/>
</dbReference>
<dbReference type="InterPro" id="IPR001849">
    <property type="entry name" value="PH_domain"/>
</dbReference>
<sequence>MVRADRGTKVGVKTVDDHVMTSSSVSSSSNVFYSKACGTCKSGYMSLIEVRAMGLINRRRYWYVVDDSSPYLYWYKDPDSLKCVGRVALVCMALTYDPRETGRFHILSGNDVYLVECSSNRLRDEWMQVLQAARLRSVRAVKDDEIAHDIISMSSETPPIPNVPSPTQSAQNLIDDLLGPVSDTASTSTDDGQHLDTLLNGLDIEGHESDEDGAYITPSSTFYLTTNGELNEHSMAMPKAIVSPESVVERILEKTNEHLEAPKRAFQMARRSLRLKKECEVCKQAAEHQNETNEVTAFLHRGFIGDVFCMCGPYFSQP</sequence>
<keyword evidence="3" id="KW-1185">Reference proteome</keyword>
<organism evidence="2 3">
    <name type="scientific">Ancylostoma ceylanicum</name>
    <dbReference type="NCBI Taxonomy" id="53326"/>
    <lineage>
        <taxon>Eukaryota</taxon>
        <taxon>Metazoa</taxon>
        <taxon>Ecdysozoa</taxon>
        <taxon>Nematoda</taxon>
        <taxon>Chromadorea</taxon>
        <taxon>Rhabditida</taxon>
        <taxon>Rhabditina</taxon>
        <taxon>Rhabditomorpha</taxon>
        <taxon>Strongyloidea</taxon>
        <taxon>Ancylostomatidae</taxon>
        <taxon>Ancylostomatinae</taxon>
        <taxon>Ancylostoma</taxon>
    </lineage>
</organism>
<dbReference type="STRING" id="53326.A0A016TR42"/>
<protein>
    <recommendedName>
        <fullName evidence="1">PH domain-containing protein</fullName>
    </recommendedName>
</protein>
<reference evidence="3" key="1">
    <citation type="journal article" date="2015" name="Nat. Genet.">
        <title>The genome and transcriptome of the zoonotic hookworm Ancylostoma ceylanicum identify infection-specific gene families.</title>
        <authorList>
            <person name="Schwarz E.M."/>
            <person name="Hu Y."/>
            <person name="Antoshechkin I."/>
            <person name="Miller M.M."/>
            <person name="Sternberg P.W."/>
            <person name="Aroian R.V."/>
        </authorList>
    </citation>
    <scope>NUCLEOTIDE SEQUENCE</scope>
    <source>
        <strain evidence="3">HY135</strain>
    </source>
</reference>
<dbReference type="InterPro" id="IPR011993">
    <property type="entry name" value="PH-like_dom_sf"/>
</dbReference>
<evidence type="ECO:0000313" key="2">
    <source>
        <dbReference type="EMBL" id="EYC05216.1"/>
    </source>
</evidence>
<dbReference type="Proteomes" id="UP000024635">
    <property type="component" value="Unassembled WGS sequence"/>
</dbReference>
<dbReference type="OrthoDB" id="5792669at2759"/>
<dbReference type="Gene3D" id="2.30.29.30">
    <property type="entry name" value="Pleckstrin-homology domain (PH domain)/Phosphotyrosine-binding domain (PTB)"/>
    <property type="match status" value="1"/>
</dbReference>
<accession>A0A016TR42</accession>
<evidence type="ECO:0000259" key="1">
    <source>
        <dbReference type="PROSITE" id="PS50003"/>
    </source>
</evidence>